<keyword evidence="1" id="KW-0472">Membrane</keyword>
<feature type="transmembrane region" description="Helical" evidence="1">
    <location>
        <begin position="41"/>
        <end position="61"/>
    </location>
</feature>
<evidence type="ECO:0000313" key="3">
    <source>
        <dbReference type="Proteomes" id="UP000824633"/>
    </source>
</evidence>
<evidence type="ECO:0000313" key="2">
    <source>
        <dbReference type="EMBL" id="BCZ45495.1"/>
    </source>
</evidence>
<dbReference type="Proteomes" id="UP000824633">
    <property type="component" value="Chromosome"/>
</dbReference>
<organism evidence="2 3">
    <name type="scientific">Clostridium gelidum</name>
    <dbReference type="NCBI Taxonomy" id="704125"/>
    <lineage>
        <taxon>Bacteria</taxon>
        <taxon>Bacillati</taxon>
        <taxon>Bacillota</taxon>
        <taxon>Clostridia</taxon>
        <taxon>Eubacteriales</taxon>
        <taxon>Clostridiaceae</taxon>
        <taxon>Clostridium</taxon>
    </lineage>
</organism>
<accession>A0ABM7T2M7</accession>
<gene>
    <name evidence="2" type="ORF">psyc5s11_15620</name>
</gene>
<reference evidence="3" key="1">
    <citation type="submission" date="2021-07" db="EMBL/GenBank/DDBJ databases">
        <title>Complete genome sequencing of a Clostridium isolate.</title>
        <authorList>
            <person name="Ueki A."/>
            <person name="Tonouchi A."/>
        </authorList>
    </citation>
    <scope>NUCLEOTIDE SEQUENCE [LARGE SCALE GENOMIC DNA]</scope>
    <source>
        <strain evidence="3">C5S11</strain>
    </source>
</reference>
<protein>
    <submittedName>
        <fullName evidence="2">Uncharacterized protein</fullName>
    </submittedName>
</protein>
<name>A0ABM7T2M7_9CLOT</name>
<feature type="transmembrane region" description="Helical" evidence="1">
    <location>
        <begin position="12"/>
        <end position="35"/>
    </location>
</feature>
<evidence type="ECO:0000256" key="1">
    <source>
        <dbReference type="SAM" id="Phobius"/>
    </source>
</evidence>
<dbReference type="EMBL" id="AP024849">
    <property type="protein sequence ID" value="BCZ45495.1"/>
    <property type="molecule type" value="Genomic_DNA"/>
</dbReference>
<keyword evidence="1" id="KW-1133">Transmembrane helix</keyword>
<keyword evidence="3" id="KW-1185">Reference proteome</keyword>
<keyword evidence="1" id="KW-0812">Transmembrane</keyword>
<feature type="transmembrane region" description="Helical" evidence="1">
    <location>
        <begin position="159"/>
        <end position="180"/>
    </location>
</feature>
<proteinExistence type="predicted"/>
<sequence>MLENFIKVEYSIKNIMCIFSYISVCILIDVFFIFVEPISIGSIYSVIAVTFSIPFAIYFAFNRIREISLHDGKLLINRFLLGSLEFDGKDIKFISKDAVRIGEKSFRIKFVINKSELIVLLLNAMEIKNIDENINVILGGAHVFTNKEFKNQKHKQMNIIGNVRTILLGIICIMLIVGIIRSHCAIIFTICIVIFIGLYYLKYIVFEKRINNINSKFLRLILNWIANLVSIALTVALGIVIYTIFKSWDINLLKITV</sequence>
<dbReference type="RefSeq" id="WP_224037090.1">
    <property type="nucleotide sequence ID" value="NZ_AP024849.1"/>
</dbReference>
<feature type="transmembrane region" description="Helical" evidence="1">
    <location>
        <begin position="217"/>
        <end position="245"/>
    </location>
</feature>
<feature type="transmembrane region" description="Helical" evidence="1">
    <location>
        <begin position="186"/>
        <end position="205"/>
    </location>
</feature>